<dbReference type="InterPro" id="IPR002716">
    <property type="entry name" value="PIN_dom"/>
</dbReference>
<accession>A0A419DAH2</accession>
<dbReference type="InterPro" id="IPR052041">
    <property type="entry name" value="Nucleic_acid_metab_PIN/TRAM"/>
</dbReference>
<evidence type="ECO:0000256" key="1">
    <source>
        <dbReference type="SAM" id="Phobius"/>
    </source>
</evidence>
<feature type="transmembrane region" description="Helical" evidence="1">
    <location>
        <begin position="61"/>
        <end position="82"/>
    </location>
</feature>
<dbReference type="Pfam" id="PF01850">
    <property type="entry name" value="PIN"/>
    <property type="match status" value="1"/>
</dbReference>
<organism evidence="3 4">
    <name type="scientific">candidate division WS5 bacterium</name>
    <dbReference type="NCBI Taxonomy" id="2093353"/>
    <lineage>
        <taxon>Bacteria</taxon>
        <taxon>candidate division WS5</taxon>
    </lineage>
</organism>
<dbReference type="CDD" id="cd09877">
    <property type="entry name" value="PIN_YacL-like"/>
    <property type="match status" value="1"/>
</dbReference>
<dbReference type="PANTHER" id="PTHR11603:SF147">
    <property type="entry name" value="MEMBRANE PROTEIN"/>
    <property type="match status" value="1"/>
</dbReference>
<feature type="transmembrane region" description="Helical" evidence="1">
    <location>
        <begin position="6"/>
        <end position="26"/>
    </location>
</feature>
<dbReference type="PANTHER" id="PTHR11603">
    <property type="entry name" value="AAA FAMILY ATPASE"/>
    <property type="match status" value="1"/>
</dbReference>
<evidence type="ECO:0000259" key="2">
    <source>
        <dbReference type="SMART" id="SM00670"/>
    </source>
</evidence>
<dbReference type="Gene3D" id="3.40.50.1010">
    <property type="entry name" value="5'-nuclease"/>
    <property type="match status" value="1"/>
</dbReference>
<evidence type="ECO:0000313" key="4">
    <source>
        <dbReference type="Proteomes" id="UP000285655"/>
    </source>
</evidence>
<feature type="transmembrane region" description="Helical" evidence="1">
    <location>
        <begin position="33"/>
        <end position="55"/>
    </location>
</feature>
<dbReference type="InterPro" id="IPR029060">
    <property type="entry name" value="PIN-like_dom_sf"/>
</dbReference>
<gene>
    <name evidence="3" type="ORF">C4544_06980</name>
</gene>
<name>A0A419DAH2_9BACT</name>
<keyword evidence="1" id="KW-1133">Transmembrane helix</keyword>
<dbReference type="EMBL" id="QZJW01000055">
    <property type="protein sequence ID" value="RJO60078.1"/>
    <property type="molecule type" value="Genomic_DNA"/>
</dbReference>
<dbReference type="SUPFAM" id="SSF88723">
    <property type="entry name" value="PIN domain-like"/>
    <property type="match status" value="1"/>
</dbReference>
<dbReference type="SMART" id="SM00670">
    <property type="entry name" value="PINc"/>
    <property type="match status" value="1"/>
</dbReference>
<dbReference type="Proteomes" id="UP000285655">
    <property type="component" value="Unassembled WGS sequence"/>
</dbReference>
<evidence type="ECO:0000313" key="3">
    <source>
        <dbReference type="EMBL" id="RJO60078.1"/>
    </source>
</evidence>
<keyword evidence="1" id="KW-0472">Membrane</keyword>
<reference evidence="3 4" key="1">
    <citation type="journal article" date="2017" name="ISME J.">
        <title>Energy and carbon metabolisms in a deep terrestrial subsurface fluid microbial community.</title>
        <authorList>
            <person name="Momper L."/>
            <person name="Jungbluth S.P."/>
            <person name="Lee M.D."/>
            <person name="Amend J.P."/>
        </authorList>
    </citation>
    <scope>NUCLEOTIDE SEQUENCE [LARGE SCALE GENOMIC DNA]</scope>
    <source>
        <strain evidence="3">SURF_29</strain>
    </source>
</reference>
<comment type="caution">
    <text evidence="3">The sequence shown here is derived from an EMBL/GenBank/DDBJ whole genome shotgun (WGS) entry which is preliminary data.</text>
</comment>
<protein>
    <submittedName>
        <fullName evidence="3">PIN domain nuclease</fullName>
    </submittedName>
</protein>
<proteinExistence type="predicted"/>
<dbReference type="AlphaFoldDB" id="A0A419DAH2"/>
<sequence length="314" mass="34582">MGTDTILVLVVLALVIGGIFATKLFIKLPAKKIFVGIPAIIIGLIIGALVSIPLQRLPGDFGIWVPVTVSAICVFASLYLFYAKTEGIEKFFNDVFKLIKLPKLAEDAGDRKKEKNKIILDTSAIIDGRFLEVVRTGFLSGRFLLFRFVLHELQNIADSSENLRREKGKRGLEVLDKLKKERGVKLEVTSENVEDIDEVDAKLVKLAKQKGAIILTTDYNLNKVAKIQGVKVLNINELSEAIKPIIIPGEKMNLKVVQLGKDKTQGVGYLADGTMIVVEKGGKLVGREVRVVITRILQTPAGKMYFAKINGKNS</sequence>
<keyword evidence="1" id="KW-0812">Transmembrane</keyword>
<feature type="domain" description="PIN" evidence="2">
    <location>
        <begin position="116"/>
        <end position="223"/>
    </location>
</feature>